<accession>A0A1H0IEI1</accession>
<proteinExistence type="inferred from homology"/>
<dbReference type="SUPFAM" id="SSF64307">
    <property type="entry name" value="SirA-like"/>
    <property type="match status" value="1"/>
</dbReference>
<reference evidence="3 4" key="1">
    <citation type="submission" date="2016-10" db="EMBL/GenBank/DDBJ databases">
        <authorList>
            <person name="de Groot N.N."/>
        </authorList>
    </citation>
    <scope>NUCLEOTIDE SEQUENCE [LARGE SCALE GENOMIC DNA]</scope>
    <source>
        <strain evidence="4">L7-484,KACC 16230,DSM 25025</strain>
    </source>
</reference>
<dbReference type="CDD" id="cd00291">
    <property type="entry name" value="SirA_YedF_YeeD"/>
    <property type="match status" value="1"/>
</dbReference>
<dbReference type="STRING" id="1166073.SAMN05192530_10599"/>
<dbReference type="OrthoDB" id="9797551at2"/>
<evidence type="ECO:0000256" key="1">
    <source>
        <dbReference type="ARBA" id="ARBA00008984"/>
    </source>
</evidence>
<dbReference type="InterPro" id="IPR001455">
    <property type="entry name" value="TusA-like"/>
</dbReference>
<evidence type="ECO:0000259" key="2">
    <source>
        <dbReference type="Pfam" id="PF01206"/>
    </source>
</evidence>
<dbReference type="EMBL" id="FNIT01000005">
    <property type="protein sequence ID" value="SDO29792.1"/>
    <property type="molecule type" value="Genomic_DNA"/>
</dbReference>
<dbReference type="PANTHER" id="PTHR33279">
    <property type="entry name" value="SULFUR CARRIER PROTEIN YEDF-RELATED"/>
    <property type="match status" value="1"/>
</dbReference>
<organism evidence="3 4">
    <name type="scientific">Aureimonas jatrophae</name>
    <dbReference type="NCBI Taxonomy" id="1166073"/>
    <lineage>
        <taxon>Bacteria</taxon>
        <taxon>Pseudomonadati</taxon>
        <taxon>Pseudomonadota</taxon>
        <taxon>Alphaproteobacteria</taxon>
        <taxon>Hyphomicrobiales</taxon>
        <taxon>Aurantimonadaceae</taxon>
        <taxon>Aureimonas</taxon>
    </lineage>
</organism>
<dbReference type="Proteomes" id="UP000198793">
    <property type="component" value="Unassembled WGS sequence"/>
</dbReference>
<sequence length="94" mass="10359">MADRVEREDSHDPDATTAGRFELRGLKCPLPALRTARALRDAADECVIEVLADDPLSPLDIAHLCRTEGHSLLAQDEAAGGGWRFRIRRAAKRP</sequence>
<evidence type="ECO:0000313" key="3">
    <source>
        <dbReference type="EMBL" id="SDO29792.1"/>
    </source>
</evidence>
<protein>
    <submittedName>
        <fullName evidence="3">tRNA 2-thiouridine synthesizing protein A</fullName>
    </submittedName>
</protein>
<dbReference type="InterPro" id="IPR036868">
    <property type="entry name" value="TusA-like_sf"/>
</dbReference>
<evidence type="ECO:0000313" key="4">
    <source>
        <dbReference type="Proteomes" id="UP000198793"/>
    </source>
</evidence>
<dbReference type="AlphaFoldDB" id="A0A1H0IEI1"/>
<name>A0A1H0IEI1_9HYPH</name>
<dbReference type="RefSeq" id="WP_090673579.1">
    <property type="nucleotide sequence ID" value="NZ_FNIT01000005.1"/>
</dbReference>
<comment type="similarity">
    <text evidence="1">Belongs to the sulfur carrier protein TusA family.</text>
</comment>
<dbReference type="Gene3D" id="3.30.110.40">
    <property type="entry name" value="TusA-like domain"/>
    <property type="match status" value="1"/>
</dbReference>
<gene>
    <name evidence="3" type="ORF">SAMN05192530_10599</name>
</gene>
<dbReference type="Pfam" id="PF01206">
    <property type="entry name" value="TusA"/>
    <property type="match status" value="1"/>
</dbReference>
<dbReference type="PANTHER" id="PTHR33279:SF6">
    <property type="entry name" value="SULFUR CARRIER PROTEIN YEDF-RELATED"/>
    <property type="match status" value="1"/>
</dbReference>
<keyword evidence="4" id="KW-1185">Reference proteome</keyword>
<feature type="domain" description="UPF0033" evidence="2">
    <location>
        <begin position="23"/>
        <end position="89"/>
    </location>
</feature>